<dbReference type="CDD" id="cd00291">
    <property type="entry name" value="SirA_YedF_YeeD"/>
    <property type="match status" value="1"/>
</dbReference>
<reference evidence="3 4" key="1">
    <citation type="submission" date="2022-12" db="EMBL/GenBank/DDBJ databases">
        <title>Dasania phycosphaerae sp. nov., isolated from particulate material of the south coast of Korea.</title>
        <authorList>
            <person name="Jiang Y."/>
        </authorList>
    </citation>
    <scope>NUCLEOTIDE SEQUENCE [LARGE SCALE GENOMIC DNA]</scope>
    <source>
        <strain evidence="3 4">GY-19</strain>
    </source>
</reference>
<dbReference type="Pfam" id="PF01206">
    <property type="entry name" value="TusA"/>
    <property type="match status" value="1"/>
</dbReference>
<dbReference type="Gene3D" id="3.30.110.40">
    <property type="entry name" value="TusA-like domain"/>
    <property type="match status" value="1"/>
</dbReference>
<feature type="domain" description="UPF0033" evidence="2">
    <location>
        <begin position="8"/>
        <end position="32"/>
    </location>
</feature>
<comment type="caution">
    <text evidence="3">The sequence shown here is derived from an EMBL/GenBank/DDBJ whole genome shotgun (WGS) entry which is preliminary data.</text>
</comment>
<dbReference type="InterPro" id="IPR001455">
    <property type="entry name" value="TusA-like"/>
</dbReference>
<evidence type="ECO:0000313" key="4">
    <source>
        <dbReference type="Proteomes" id="UP001069090"/>
    </source>
</evidence>
<dbReference type="AlphaFoldDB" id="A0A9J6RQ92"/>
<evidence type="ECO:0000256" key="1">
    <source>
        <dbReference type="ARBA" id="ARBA00008984"/>
    </source>
</evidence>
<keyword evidence="4" id="KW-1185">Reference proteome</keyword>
<dbReference type="SUPFAM" id="SSF64307">
    <property type="entry name" value="SirA-like"/>
    <property type="match status" value="1"/>
</dbReference>
<comment type="similarity">
    <text evidence="1">Belongs to the sulfur carrier protein TusA family.</text>
</comment>
<dbReference type="RefSeq" id="WP_258332502.1">
    <property type="nucleotide sequence ID" value="NZ_JAPTGG010000012.1"/>
</dbReference>
<evidence type="ECO:0000259" key="2">
    <source>
        <dbReference type="PROSITE" id="PS01148"/>
    </source>
</evidence>
<organism evidence="3 4">
    <name type="scientific">Dasania phycosphaerae</name>
    <dbReference type="NCBI Taxonomy" id="2950436"/>
    <lineage>
        <taxon>Bacteria</taxon>
        <taxon>Pseudomonadati</taxon>
        <taxon>Pseudomonadota</taxon>
        <taxon>Gammaproteobacteria</taxon>
        <taxon>Cellvibrionales</taxon>
        <taxon>Spongiibacteraceae</taxon>
        <taxon>Dasania</taxon>
    </lineage>
</organism>
<dbReference type="InterPro" id="IPR036868">
    <property type="entry name" value="TusA-like_sf"/>
</dbReference>
<sequence>MSEHIHELDLRGLQCPLPLLKTKLHLNGMAVGERVRVLATDAGSLRDFKSYTDLSAHRLISSQQQQGVYIYVIERG</sequence>
<gene>
    <name evidence="3" type="ORF">O0V09_14080</name>
</gene>
<dbReference type="PANTHER" id="PTHR33279:SF2">
    <property type="entry name" value="SULFUR CARRIER PROTEIN TUSA"/>
    <property type="match status" value="1"/>
</dbReference>
<accession>A0A9J6RQ92</accession>
<dbReference type="PANTHER" id="PTHR33279">
    <property type="entry name" value="SULFUR CARRIER PROTEIN YEDF-RELATED"/>
    <property type="match status" value="1"/>
</dbReference>
<dbReference type="EMBL" id="JAPTGG010000012">
    <property type="protein sequence ID" value="MCZ0866336.1"/>
    <property type="molecule type" value="Genomic_DNA"/>
</dbReference>
<dbReference type="PROSITE" id="PS01148">
    <property type="entry name" value="UPF0033"/>
    <property type="match status" value="1"/>
</dbReference>
<protein>
    <submittedName>
        <fullName evidence="3">Sulfurtransferase TusA family protein</fullName>
    </submittedName>
</protein>
<dbReference type="Proteomes" id="UP001069090">
    <property type="component" value="Unassembled WGS sequence"/>
</dbReference>
<evidence type="ECO:0000313" key="3">
    <source>
        <dbReference type="EMBL" id="MCZ0866336.1"/>
    </source>
</evidence>
<proteinExistence type="inferred from homology"/>
<name>A0A9J6RQ92_9GAMM</name>